<dbReference type="AlphaFoldDB" id="A0A0N4WQX6"/>
<gene>
    <name evidence="1" type="ORF">HPLM_LOCUS13849</name>
</gene>
<organism evidence="3">
    <name type="scientific">Haemonchus placei</name>
    <name type="common">Barber's pole worm</name>
    <dbReference type="NCBI Taxonomy" id="6290"/>
    <lineage>
        <taxon>Eukaryota</taxon>
        <taxon>Metazoa</taxon>
        <taxon>Ecdysozoa</taxon>
        <taxon>Nematoda</taxon>
        <taxon>Chromadorea</taxon>
        <taxon>Rhabditida</taxon>
        <taxon>Rhabditina</taxon>
        <taxon>Rhabditomorpha</taxon>
        <taxon>Strongyloidea</taxon>
        <taxon>Trichostrongylidae</taxon>
        <taxon>Haemonchus</taxon>
    </lineage>
</organism>
<evidence type="ECO:0000313" key="2">
    <source>
        <dbReference type="Proteomes" id="UP000268014"/>
    </source>
</evidence>
<evidence type="ECO:0000313" key="1">
    <source>
        <dbReference type="EMBL" id="VDO50840.1"/>
    </source>
</evidence>
<dbReference type="Gene3D" id="2.30.29.30">
    <property type="entry name" value="Pleckstrin-homology domain (PH domain)/Phosphotyrosine-binding domain (PTB)"/>
    <property type="match status" value="1"/>
</dbReference>
<name>A0A0N4WQX6_HAEPC</name>
<dbReference type="OrthoDB" id="5828470at2759"/>
<evidence type="ECO:0000313" key="3">
    <source>
        <dbReference type="WBParaSite" id="HPLM_0001385701-mRNA-1"/>
    </source>
</evidence>
<reference evidence="1 2" key="2">
    <citation type="submission" date="2018-11" db="EMBL/GenBank/DDBJ databases">
        <authorList>
            <consortium name="Pathogen Informatics"/>
        </authorList>
    </citation>
    <scope>NUCLEOTIDE SEQUENCE [LARGE SCALE GENOMIC DNA]</scope>
    <source>
        <strain evidence="1 2">MHpl1</strain>
    </source>
</reference>
<proteinExistence type="predicted"/>
<dbReference type="InterPro" id="IPR011993">
    <property type="entry name" value="PH-like_dom_sf"/>
</dbReference>
<dbReference type="Proteomes" id="UP000268014">
    <property type="component" value="Unassembled WGS sequence"/>
</dbReference>
<accession>A0A0N4WQX6</accession>
<dbReference type="EMBL" id="UZAF01018360">
    <property type="protein sequence ID" value="VDO50840.1"/>
    <property type="molecule type" value="Genomic_DNA"/>
</dbReference>
<protein>
    <submittedName>
        <fullName evidence="1 3">Uncharacterized protein</fullName>
    </submittedName>
</protein>
<dbReference type="WBParaSite" id="HPLM_0001385701-mRNA-1">
    <property type="protein sequence ID" value="HPLM_0001385701-mRNA-1"/>
    <property type="gene ID" value="HPLM_0001385701"/>
</dbReference>
<sequence length="81" mass="8985">MNLQRTEDRPEEVVEFDVAFAGVITDVSFVSIDPSGRSDLLKIIDQALNRGSIAPMHSLQPGSHRISIHRDHLQICSTSTQ</sequence>
<keyword evidence="2" id="KW-1185">Reference proteome</keyword>
<reference evidence="3" key="1">
    <citation type="submission" date="2017-02" db="UniProtKB">
        <authorList>
            <consortium name="WormBaseParasite"/>
        </authorList>
    </citation>
    <scope>IDENTIFICATION</scope>
</reference>